<comment type="catalytic activity">
    <reaction evidence="13 14">
        <text>di-trans,octa-cis-undecaprenyl diphosphate + H2O = di-trans,octa-cis-undecaprenyl phosphate + phosphate + H(+)</text>
        <dbReference type="Rhea" id="RHEA:28094"/>
        <dbReference type="ChEBI" id="CHEBI:15377"/>
        <dbReference type="ChEBI" id="CHEBI:15378"/>
        <dbReference type="ChEBI" id="CHEBI:43474"/>
        <dbReference type="ChEBI" id="CHEBI:58405"/>
        <dbReference type="ChEBI" id="CHEBI:60392"/>
        <dbReference type="EC" id="3.6.1.27"/>
    </reaction>
</comment>
<evidence type="ECO:0000313" key="16">
    <source>
        <dbReference type="Proteomes" id="UP000249898"/>
    </source>
</evidence>
<evidence type="ECO:0000256" key="7">
    <source>
        <dbReference type="ARBA" id="ARBA00022801"/>
    </source>
</evidence>
<dbReference type="EMBL" id="CP016181">
    <property type="protein sequence ID" value="AWX99991.1"/>
    <property type="molecule type" value="Genomic_DNA"/>
</dbReference>
<dbReference type="AlphaFoldDB" id="A0A2Z4PR33"/>
<dbReference type="EC" id="3.6.1.27" evidence="3 14"/>
<proteinExistence type="inferred from homology"/>
<dbReference type="NCBIfam" id="NF001393">
    <property type="entry name" value="PRK00281.2-4"/>
    <property type="match status" value="1"/>
</dbReference>
<dbReference type="GO" id="GO:0005886">
    <property type="term" value="C:plasma membrane"/>
    <property type="evidence" value="ECO:0007669"/>
    <property type="project" value="UniProtKB-SubCell"/>
</dbReference>
<dbReference type="OrthoDB" id="9808289at2"/>
<feature type="transmembrane region" description="Helical" evidence="14">
    <location>
        <begin position="85"/>
        <end position="104"/>
    </location>
</feature>
<keyword evidence="14" id="KW-0961">Cell wall biogenesis/degradation</keyword>
<keyword evidence="10 14" id="KW-0046">Antibiotic resistance</keyword>
<feature type="transmembrane region" description="Helical" evidence="14">
    <location>
        <begin position="40"/>
        <end position="59"/>
    </location>
</feature>
<keyword evidence="7 14" id="KW-0378">Hydrolase</keyword>
<evidence type="ECO:0000256" key="2">
    <source>
        <dbReference type="ARBA" id="ARBA00010621"/>
    </source>
</evidence>
<dbReference type="InterPro" id="IPR003824">
    <property type="entry name" value="UppP"/>
</dbReference>
<evidence type="ECO:0000256" key="1">
    <source>
        <dbReference type="ARBA" id="ARBA00004651"/>
    </source>
</evidence>
<evidence type="ECO:0000256" key="4">
    <source>
        <dbReference type="ARBA" id="ARBA00021581"/>
    </source>
</evidence>
<feature type="transmembrane region" description="Helical" evidence="14">
    <location>
        <begin position="116"/>
        <end position="132"/>
    </location>
</feature>
<comment type="similarity">
    <text evidence="2 14">Belongs to the UppP family.</text>
</comment>
<evidence type="ECO:0000256" key="14">
    <source>
        <dbReference type="HAMAP-Rule" id="MF_01006"/>
    </source>
</evidence>
<feature type="transmembrane region" description="Helical" evidence="14">
    <location>
        <begin position="217"/>
        <end position="238"/>
    </location>
</feature>
<dbReference type="Pfam" id="PF02673">
    <property type="entry name" value="BacA"/>
    <property type="match status" value="1"/>
</dbReference>
<dbReference type="HAMAP" id="MF_01006">
    <property type="entry name" value="Undec_diphosphatase"/>
    <property type="match status" value="1"/>
</dbReference>
<dbReference type="PANTHER" id="PTHR30622">
    <property type="entry name" value="UNDECAPRENYL-DIPHOSPHATASE"/>
    <property type="match status" value="1"/>
</dbReference>
<comment type="function">
    <text evidence="14">Catalyzes the dephosphorylation of undecaprenyl diphosphate (UPP). Confers resistance to bacitracin.</text>
</comment>
<gene>
    <name evidence="14" type="primary">uppP</name>
    <name evidence="15" type="ORF">A8139_08270</name>
</gene>
<dbReference type="PANTHER" id="PTHR30622:SF4">
    <property type="entry name" value="UNDECAPRENYL-DIPHOSPHATASE"/>
    <property type="match status" value="1"/>
</dbReference>
<protein>
    <recommendedName>
        <fullName evidence="4 14">Undecaprenyl-diphosphatase</fullName>
        <ecNumber evidence="3 14">3.6.1.27</ecNumber>
    </recommendedName>
    <alternativeName>
        <fullName evidence="12 14">Bacitracin resistance protein</fullName>
    </alternativeName>
    <alternativeName>
        <fullName evidence="11 14">Undecaprenyl pyrophosphate phosphatase</fullName>
    </alternativeName>
</protein>
<sequence>MLWYQIVFLALIQGLTEFLPISSSAHLILPAQLFNWQDQGLAFDVAVHVGTLVAIVGYFRKDIVNIILAWCVSLKDKKATPDSRLAWWICLATIPACIAGLLFDDFISTHLRSVEVIAYTTIGFGVLLWLSDRFGASDKTEQDFGFKSVLYIGFAQALALIPGTSRSGITMTAARFLGFGRESAARFSFLLSIPLILAAGGLKLVELVSSNVAVDWISILVGVILSALSAYFCIYLFLKWLNTIGFFPFFVYRLILGFALLLIVYI</sequence>
<dbReference type="GO" id="GO:0050380">
    <property type="term" value="F:undecaprenyl-diphosphatase activity"/>
    <property type="evidence" value="ECO:0007669"/>
    <property type="project" value="UniProtKB-UniRule"/>
</dbReference>
<feature type="transmembrane region" description="Helical" evidence="14">
    <location>
        <begin position="144"/>
        <end position="164"/>
    </location>
</feature>
<evidence type="ECO:0000256" key="8">
    <source>
        <dbReference type="ARBA" id="ARBA00022989"/>
    </source>
</evidence>
<keyword evidence="8 14" id="KW-1133">Transmembrane helix</keyword>
<dbReference type="GO" id="GO:0009252">
    <property type="term" value="P:peptidoglycan biosynthetic process"/>
    <property type="evidence" value="ECO:0007669"/>
    <property type="project" value="UniProtKB-KW"/>
</dbReference>
<evidence type="ECO:0000313" key="15">
    <source>
        <dbReference type="EMBL" id="AWX99991.1"/>
    </source>
</evidence>
<evidence type="ECO:0000256" key="3">
    <source>
        <dbReference type="ARBA" id="ARBA00012374"/>
    </source>
</evidence>
<comment type="miscellaneous">
    <text evidence="14">Bacitracin is thought to be involved in the inhibition of peptidoglycan synthesis by sequestering undecaprenyl diphosphate, thereby reducing the pool of lipid carrier available.</text>
</comment>
<evidence type="ECO:0000256" key="9">
    <source>
        <dbReference type="ARBA" id="ARBA00023136"/>
    </source>
</evidence>
<dbReference type="Proteomes" id="UP000249898">
    <property type="component" value="Chromosome"/>
</dbReference>
<organism evidence="15 16">
    <name type="scientific">Marinomonas primoryensis</name>
    <dbReference type="NCBI Taxonomy" id="178399"/>
    <lineage>
        <taxon>Bacteria</taxon>
        <taxon>Pseudomonadati</taxon>
        <taxon>Pseudomonadota</taxon>
        <taxon>Gammaproteobacteria</taxon>
        <taxon>Oceanospirillales</taxon>
        <taxon>Oceanospirillaceae</taxon>
        <taxon>Marinomonas</taxon>
    </lineage>
</organism>
<evidence type="ECO:0000256" key="13">
    <source>
        <dbReference type="ARBA" id="ARBA00047594"/>
    </source>
</evidence>
<keyword evidence="9 14" id="KW-0472">Membrane</keyword>
<evidence type="ECO:0000256" key="6">
    <source>
        <dbReference type="ARBA" id="ARBA00022692"/>
    </source>
</evidence>
<accession>A0A2Z4PR33</accession>
<keyword evidence="5 14" id="KW-1003">Cell membrane</keyword>
<comment type="subcellular location">
    <subcellularLocation>
        <location evidence="1 14">Cell membrane</location>
        <topology evidence="1 14">Multi-pass membrane protein</topology>
    </subcellularLocation>
</comment>
<evidence type="ECO:0000256" key="11">
    <source>
        <dbReference type="ARBA" id="ARBA00032707"/>
    </source>
</evidence>
<dbReference type="GO" id="GO:0046677">
    <property type="term" value="P:response to antibiotic"/>
    <property type="evidence" value="ECO:0007669"/>
    <property type="project" value="UniProtKB-UniRule"/>
</dbReference>
<dbReference type="NCBIfam" id="TIGR00753">
    <property type="entry name" value="undec_PP_bacA"/>
    <property type="match status" value="1"/>
</dbReference>
<dbReference type="RefSeq" id="WP_112137237.1">
    <property type="nucleotide sequence ID" value="NZ_CP016181.1"/>
</dbReference>
<keyword evidence="14" id="KW-0573">Peptidoglycan synthesis</keyword>
<evidence type="ECO:0000256" key="12">
    <source>
        <dbReference type="ARBA" id="ARBA00032932"/>
    </source>
</evidence>
<name>A0A2Z4PR33_9GAMM</name>
<feature type="transmembrane region" description="Helical" evidence="14">
    <location>
        <begin position="244"/>
        <end position="265"/>
    </location>
</feature>
<dbReference type="GO" id="GO:0071555">
    <property type="term" value="P:cell wall organization"/>
    <property type="evidence" value="ECO:0007669"/>
    <property type="project" value="UniProtKB-KW"/>
</dbReference>
<dbReference type="GO" id="GO:0008360">
    <property type="term" value="P:regulation of cell shape"/>
    <property type="evidence" value="ECO:0007669"/>
    <property type="project" value="UniProtKB-KW"/>
</dbReference>
<evidence type="ECO:0000256" key="10">
    <source>
        <dbReference type="ARBA" id="ARBA00023251"/>
    </source>
</evidence>
<feature type="transmembrane region" description="Helical" evidence="14">
    <location>
        <begin position="184"/>
        <end position="205"/>
    </location>
</feature>
<evidence type="ECO:0000256" key="5">
    <source>
        <dbReference type="ARBA" id="ARBA00022475"/>
    </source>
</evidence>
<keyword evidence="14" id="KW-0133">Cell shape</keyword>
<keyword evidence="6 14" id="KW-0812">Transmembrane</keyword>
<reference evidence="15 16" key="1">
    <citation type="submission" date="2016-06" db="EMBL/GenBank/DDBJ databases">
        <title>The sequenced genome of the ice-adhering bacterium Marinomonas primoryensis, from Antarctica.</title>
        <authorList>
            <person name="Graham L."/>
            <person name="Vance T.D.R."/>
            <person name="Davies P.L."/>
        </authorList>
    </citation>
    <scope>NUCLEOTIDE SEQUENCE [LARGE SCALE GENOMIC DNA]</scope>
    <source>
        <strain evidence="15 16">AceL</strain>
    </source>
</reference>